<name>A0AAN9HUF4_CROPI</name>
<keyword evidence="4" id="KW-1185">Reference proteome</keyword>
<evidence type="ECO:0000313" key="3">
    <source>
        <dbReference type="EMBL" id="KAK7252292.1"/>
    </source>
</evidence>
<keyword evidence="1" id="KW-0812">Transmembrane</keyword>
<gene>
    <name evidence="3" type="ORF">RIF29_36135</name>
</gene>
<evidence type="ECO:0000259" key="2">
    <source>
        <dbReference type="Pfam" id="PF25276"/>
    </source>
</evidence>
<feature type="transmembrane region" description="Helical" evidence="1">
    <location>
        <begin position="21"/>
        <end position="43"/>
    </location>
</feature>
<dbReference type="Pfam" id="PF25276">
    <property type="entry name" value="DUF7870"/>
    <property type="match status" value="1"/>
</dbReference>
<accession>A0AAN9HUF4</accession>
<dbReference type="AlphaFoldDB" id="A0AAN9HUF4"/>
<feature type="domain" description="DUF7870" evidence="2">
    <location>
        <begin position="214"/>
        <end position="385"/>
    </location>
</feature>
<keyword evidence="1" id="KW-0472">Membrane</keyword>
<evidence type="ECO:0000256" key="1">
    <source>
        <dbReference type="SAM" id="Phobius"/>
    </source>
</evidence>
<evidence type="ECO:0000313" key="4">
    <source>
        <dbReference type="Proteomes" id="UP001372338"/>
    </source>
</evidence>
<dbReference type="Proteomes" id="UP001372338">
    <property type="component" value="Unassembled WGS sequence"/>
</dbReference>
<organism evidence="3 4">
    <name type="scientific">Crotalaria pallida</name>
    <name type="common">Smooth rattlebox</name>
    <name type="synonym">Crotalaria striata</name>
    <dbReference type="NCBI Taxonomy" id="3830"/>
    <lineage>
        <taxon>Eukaryota</taxon>
        <taxon>Viridiplantae</taxon>
        <taxon>Streptophyta</taxon>
        <taxon>Embryophyta</taxon>
        <taxon>Tracheophyta</taxon>
        <taxon>Spermatophyta</taxon>
        <taxon>Magnoliopsida</taxon>
        <taxon>eudicotyledons</taxon>
        <taxon>Gunneridae</taxon>
        <taxon>Pentapetalae</taxon>
        <taxon>rosids</taxon>
        <taxon>fabids</taxon>
        <taxon>Fabales</taxon>
        <taxon>Fabaceae</taxon>
        <taxon>Papilionoideae</taxon>
        <taxon>50 kb inversion clade</taxon>
        <taxon>genistoids sensu lato</taxon>
        <taxon>core genistoids</taxon>
        <taxon>Crotalarieae</taxon>
        <taxon>Crotalaria</taxon>
    </lineage>
</organism>
<proteinExistence type="predicted"/>
<dbReference type="EMBL" id="JAYWIO010000007">
    <property type="protein sequence ID" value="KAK7252292.1"/>
    <property type="molecule type" value="Genomic_DNA"/>
</dbReference>
<dbReference type="PANTHER" id="PTHR33597:SF22">
    <property type="entry name" value="PROTEIN, PUTATIVE-RELATED"/>
    <property type="match status" value="1"/>
</dbReference>
<keyword evidence="1" id="KW-1133">Transmembrane helix</keyword>
<dbReference type="PANTHER" id="PTHR33597">
    <property type="entry name" value="OS02G0760400 PROTEIN"/>
    <property type="match status" value="1"/>
</dbReference>
<protein>
    <recommendedName>
        <fullName evidence="2">DUF7870 domain-containing protein</fullName>
    </recommendedName>
</protein>
<sequence>MKHLQHGSNSDSVLVIQIPDANVFSTVSMFLFLAMVLSMLLFLGSTVKGFSSNSHSVAFSGFESINAEALNLVLHDLKEEGLVKNDGKALIMSPTLNGFEGASPLNKEVDVVKDNLETKNSLPNESFDFVFMPNFEDAKFADRILKVNGIVAFPLGYPSSAHFRKPYDYKVVYVRRQHGSVIVALKKLGLANNLVDTSPKRKLLAAEAAKTVALKGLEDVLLEPPGKDLDKSKESLKIRYLPDLLGDHSLDGYKRRVFLGVGLPEETRAAIDWFHRNYPKKGTKFEIHSHKAAPQDSVVLHTDVSEWLRKHVKEEEYVVMKAEAEVVEDMIIKKATHLVDELFLECNNEWWQTGQRRKKSVRAYWECLALYGKLRDEGVAVHQWWG</sequence>
<comment type="caution">
    <text evidence="3">The sequence shown here is derived from an EMBL/GenBank/DDBJ whole genome shotgun (WGS) entry which is preliminary data.</text>
</comment>
<reference evidence="3 4" key="1">
    <citation type="submission" date="2024-01" db="EMBL/GenBank/DDBJ databases">
        <title>The genomes of 5 underutilized Papilionoideae crops provide insights into root nodulation and disease resistanc.</title>
        <authorList>
            <person name="Yuan L."/>
        </authorList>
    </citation>
    <scope>NUCLEOTIDE SEQUENCE [LARGE SCALE GENOMIC DNA]</scope>
    <source>
        <strain evidence="3">ZHUSHIDOU_FW_LH</strain>
        <tissue evidence="3">Leaf</tissue>
    </source>
</reference>
<dbReference type="InterPro" id="IPR057192">
    <property type="entry name" value="DUF7870"/>
</dbReference>